<dbReference type="PROSITE" id="PS50110">
    <property type="entry name" value="RESPONSE_REGULATORY"/>
    <property type="match status" value="1"/>
</dbReference>
<dbReference type="Proteomes" id="UP000238348">
    <property type="component" value="Chromosome"/>
</dbReference>
<evidence type="ECO:0000313" key="9">
    <source>
        <dbReference type="EMBL" id="AUX47387.1"/>
    </source>
</evidence>
<dbReference type="AlphaFoldDB" id="A0A2L0F786"/>
<evidence type="ECO:0000256" key="7">
    <source>
        <dbReference type="SAM" id="MobiDB-lite"/>
    </source>
</evidence>
<keyword evidence="2" id="KW-0902">Two-component regulatory system</keyword>
<keyword evidence="3" id="KW-0805">Transcription regulation</keyword>
<dbReference type="PANTHER" id="PTHR48111:SF1">
    <property type="entry name" value="TWO-COMPONENT RESPONSE REGULATOR ORR33"/>
    <property type="match status" value="1"/>
</dbReference>
<evidence type="ECO:0000313" key="10">
    <source>
        <dbReference type="Proteomes" id="UP000238348"/>
    </source>
</evidence>
<dbReference type="GO" id="GO:0005829">
    <property type="term" value="C:cytosol"/>
    <property type="evidence" value="ECO:0007669"/>
    <property type="project" value="TreeGrafter"/>
</dbReference>
<feature type="compositionally biased region" description="Low complexity" evidence="7">
    <location>
        <begin position="113"/>
        <end position="135"/>
    </location>
</feature>
<evidence type="ECO:0000256" key="1">
    <source>
        <dbReference type="ARBA" id="ARBA00022553"/>
    </source>
</evidence>
<dbReference type="CDD" id="cd17574">
    <property type="entry name" value="REC_OmpR"/>
    <property type="match status" value="1"/>
</dbReference>
<dbReference type="GO" id="GO:0032993">
    <property type="term" value="C:protein-DNA complex"/>
    <property type="evidence" value="ECO:0007669"/>
    <property type="project" value="TreeGrafter"/>
</dbReference>
<feature type="modified residue" description="4-aspartylphosphate" evidence="6">
    <location>
        <position position="202"/>
    </location>
</feature>
<dbReference type="Gene3D" id="3.40.50.2300">
    <property type="match status" value="1"/>
</dbReference>
<organism evidence="9 10">
    <name type="scientific">Sorangium cellulosum</name>
    <name type="common">Polyangium cellulosum</name>
    <dbReference type="NCBI Taxonomy" id="56"/>
    <lineage>
        <taxon>Bacteria</taxon>
        <taxon>Pseudomonadati</taxon>
        <taxon>Myxococcota</taxon>
        <taxon>Polyangia</taxon>
        <taxon>Polyangiales</taxon>
        <taxon>Polyangiaceae</taxon>
        <taxon>Sorangium</taxon>
    </lineage>
</organism>
<dbReference type="PANTHER" id="PTHR48111">
    <property type="entry name" value="REGULATOR OF RPOS"/>
    <property type="match status" value="1"/>
</dbReference>
<evidence type="ECO:0000256" key="2">
    <source>
        <dbReference type="ARBA" id="ARBA00023012"/>
    </source>
</evidence>
<dbReference type="RefSeq" id="WP_104985411.1">
    <property type="nucleotide sequence ID" value="NZ_CP012673.1"/>
</dbReference>
<dbReference type="InterPro" id="IPR011006">
    <property type="entry name" value="CheY-like_superfamily"/>
</dbReference>
<dbReference type="InterPro" id="IPR001789">
    <property type="entry name" value="Sig_transdc_resp-reg_receiver"/>
</dbReference>
<sequence length="277" mass="29372">MRSVLYRFPDLRQFEQIVCDPGGGDPELGLPAGEVVTDGEWVLAIFELGENRRATSAAACASVSPEGARLTFEPRDWRRLVHFAQTEATRPGSMPDTDTAALAGAGSAGSAGGKVTAGAAAPPAAPAQAQAAGPADRVAMRPAPPRLRGKGSRVLVVDDDPDIRDMVSTMLEAVELVVVSAASAEEALEHVRGAPFELVVLDWNLPRMTGIDLCRTLRQEPELSDLPVLFLTANASPQDMAHAFASGADDYLVKPFRAPELGARIFSLLRRARRGAP</sequence>
<feature type="domain" description="Response regulatory" evidence="8">
    <location>
        <begin position="153"/>
        <end position="269"/>
    </location>
</feature>
<keyword evidence="4" id="KW-0238">DNA-binding</keyword>
<accession>A0A2L0F786</accession>
<keyword evidence="5" id="KW-0804">Transcription</keyword>
<dbReference type="SMART" id="SM00448">
    <property type="entry name" value="REC"/>
    <property type="match status" value="1"/>
</dbReference>
<evidence type="ECO:0000256" key="4">
    <source>
        <dbReference type="ARBA" id="ARBA00023125"/>
    </source>
</evidence>
<dbReference type="OrthoDB" id="5505744at2"/>
<evidence type="ECO:0000259" key="8">
    <source>
        <dbReference type="PROSITE" id="PS50110"/>
    </source>
</evidence>
<dbReference type="InterPro" id="IPR039420">
    <property type="entry name" value="WalR-like"/>
</dbReference>
<name>A0A2L0F786_SORCE</name>
<evidence type="ECO:0000256" key="6">
    <source>
        <dbReference type="PROSITE-ProRule" id="PRU00169"/>
    </source>
</evidence>
<dbReference type="GO" id="GO:0000976">
    <property type="term" value="F:transcription cis-regulatory region binding"/>
    <property type="evidence" value="ECO:0007669"/>
    <property type="project" value="TreeGrafter"/>
</dbReference>
<evidence type="ECO:0000256" key="3">
    <source>
        <dbReference type="ARBA" id="ARBA00023015"/>
    </source>
</evidence>
<evidence type="ECO:0000256" key="5">
    <source>
        <dbReference type="ARBA" id="ARBA00023163"/>
    </source>
</evidence>
<keyword evidence="1 6" id="KW-0597">Phosphoprotein</keyword>
<dbReference type="GO" id="GO:0006355">
    <property type="term" value="P:regulation of DNA-templated transcription"/>
    <property type="evidence" value="ECO:0007669"/>
    <property type="project" value="TreeGrafter"/>
</dbReference>
<dbReference type="Pfam" id="PF00072">
    <property type="entry name" value="Response_reg"/>
    <property type="match status" value="1"/>
</dbReference>
<dbReference type="SUPFAM" id="SSF52172">
    <property type="entry name" value="CheY-like"/>
    <property type="match status" value="1"/>
</dbReference>
<feature type="region of interest" description="Disordered" evidence="7">
    <location>
        <begin position="86"/>
        <end position="152"/>
    </location>
</feature>
<gene>
    <name evidence="9" type="primary">ompR</name>
    <name evidence="9" type="ORF">SOCE26_089070</name>
</gene>
<protein>
    <submittedName>
        <fullName evidence="9">Transcriptional regulator</fullName>
    </submittedName>
</protein>
<dbReference type="EMBL" id="CP012673">
    <property type="protein sequence ID" value="AUX47387.1"/>
    <property type="molecule type" value="Genomic_DNA"/>
</dbReference>
<dbReference type="GO" id="GO:0000156">
    <property type="term" value="F:phosphorelay response regulator activity"/>
    <property type="evidence" value="ECO:0007669"/>
    <property type="project" value="TreeGrafter"/>
</dbReference>
<proteinExistence type="predicted"/>
<reference evidence="9 10" key="1">
    <citation type="submission" date="2015-09" db="EMBL/GenBank/DDBJ databases">
        <title>Sorangium comparison.</title>
        <authorList>
            <person name="Zaburannyi N."/>
            <person name="Bunk B."/>
            <person name="Overmann J."/>
            <person name="Mueller R."/>
        </authorList>
    </citation>
    <scope>NUCLEOTIDE SEQUENCE [LARGE SCALE GENOMIC DNA]</scope>
    <source>
        <strain evidence="9 10">So ce26</strain>
    </source>
</reference>